<sequence>MLGYSPWSASVPDDVKRGRALMQSSSPSVTTNYGESSTRARYKRVNVSLLG</sequence>
<accession>A0A183HBN0</accession>
<evidence type="ECO:0000313" key="2">
    <source>
        <dbReference type="Proteomes" id="UP000267606"/>
    </source>
</evidence>
<dbReference type="AlphaFoldDB" id="A0A183HBN0"/>
<evidence type="ECO:0000313" key="3">
    <source>
        <dbReference type="WBParaSite" id="OFLC_0000489101-mRNA-1"/>
    </source>
</evidence>
<proteinExistence type="predicted"/>
<gene>
    <name evidence="1" type="ORF">OFLC_LOCUS4891</name>
</gene>
<reference evidence="1 2" key="2">
    <citation type="submission" date="2018-11" db="EMBL/GenBank/DDBJ databases">
        <authorList>
            <consortium name="Pathogen Informatics"/>
        </authorList>
    </citation>
    <scope>NUCLEOTIDE SEQUENCE [LARGE SCALE GENOMIC DNA]</scope>
</reference>
<dbReference type="WBParaSite" id="OFLC_0000489101-mRNA-1">
    <property type="protein sequence ID" value="OFLC_0000489101-mRNA-1"/>
    <property type="gene ID" value="OFLC_0000489101"/>
</dbReference>
<dbReference type="EMBL" id="UZAJ01003943">
    <property type="protein sequence ID" value="VDO41357.1"/>
    <property type="molecule type" value="Genomic_DNA"/>
</dbReference>
<name>A0A183HBN0_9BILA</name>
<dbReference type="Proteomes" id="UP000267606">
    <property type="component" value="Unassembled WGS sequence"/>
</dbReference>
<protein>
    <submittedName>
        <fullName evidence="3">Transposase</fullName>
    </submittedName>
</protein>
<reference evidence="3" key="1">
    <citation type="submission" date="2016-06" db="UniProtKB">
        <authorList>
            <consortium name="WormBaseParasite"/>
        </authorList>
    </citation>
    <scope>IDENTIFICATION</scope>
</reference>
<evidence type="ECO:0000313" key="1">
    <source>
        <dbReference type="EMBL" id="VDO41357.1"/>
    </source>
</evidence>
<organism evidence="3">
    <name type="scientific">Onchocerca flexuosa</name>
    <dbReference type="NCBI Taxonomy" id="387005"/>
    <lineage>
        <taxon>Eukaryota</taxon>
        <taxon>Metazoa</taxon>
        <taxon>Ecdysozoa</taxon>
        <taxon>Nematoda</taxon>
        <taxon>Chromadorea</taxon>
        <taxon>Rhabditida</taxon>
        <taxon>Spirurina</taxon>
        <taxon>Spiruromorpha</taxon>
        <taxon>Filarioidea</taxon>
        <taxon>Onchocercidae</taxon>
        <taxon>Onchocerca</taxon>
    </lineage>
</organism>
<keyword evidence="2" id="KW-1185">Reference proteome</keyword>